<dbReference type="Proteomes" id="UP001642409">
    <property type="component" value="Unassembled WGS sequence"/>
</dbReference>
<reference evidence="2 3" key="2">
    <citation type="submission" date="2024-07" db="EMBL/GenBank/DDBJ databases">
        <authorList>
            <person name="Akdeniz Z."/>
        </authorList>
    </citation>
    <scope>NUCLEOTIDE SEQUENCE [LARGE SCALE GENOMIC DNA]</scope>
</reference>
<comment type="caution">
    <text evidence="1">The sequence shown here is derived from an EMBL/GenBank/DDBJ whole genome shotgun (WGS) entry which is preliminary data.</text>
</comment>
<evidence type="ECO:0000313" key="1">
    <source>
        <dbReference type="EMBL" id="CAI9953918.1"/>
    </source>
</evidence>
<accession>A0AA86Q9M5</accession>
<proteinExistence type="predicted"/>
<protein>
    <submittedName>
        <fullName evidence="2">Hypothetical_protein</fullName>
    </submittedName>
</protein>
<evidence type="ECO:0000313" key="2">
    <source>
        <dbReference type="EMBL" id="CAL6079648.1"/>
    </source>
</evidence>
<sequence length="103" mass="11712">MNPTVIIHKKKLEVDFYGVCDPIKTRLIISLKIDNLEGAFVKIAQIKRNGDVRQNMCCKAFMPYNVKCEGFLTQIIDTVNGKLTIKRIDGGNEETLDVKIIRD</sequence>
<reference evidence="1" key="1">
    <citation type="submission" date="2023-06" db="EMBL/GenBank/DDBJ databases">
        <authorList>
            <person name="Kurt Z."/>
        </authorList>
    </citation>
    <scope>NUCLEOTIDE SEQUENCE</scope>
</reference>
<keyword evidence="3" id="KW-1185">Reference proteome</keyword>
<dbReference type="EMBL" id="CATOUU010000842">
    <property type="protein sequence ID" value="CAI9953918.1"/>
    <property type="molecule type" value="Genomic_DNA"/>
</dbReference>
<dbReference type="AlphaFoldDB" id="A0AA86Q9M5"/>
<name>A0AA86Q9M5_9EUKA</name>
<dbReference type="EMBL" id="CAXDID020000341">
    <property type="protein sequence ID" value="CAL6079648.1"/>
    <property type="molecule type" value="Genomic_DNA"/>
</dbReference>
<evidence type="ECO:0000313" key="3">
    <source>
        <dbReference type="Proteomes" id="UP001642409"/>
    </source>
</evidence>
<organism evidence="1">
    <name type="scientific">Hexamita inflata</name>
    <dbReference type="NCBI Taxonomy" id="28002"/>
    <lineage>
        <taxon>Eukaryota</taxon>
        <taxon>Metamonada</taxon>
        <taxon>Diplomonadida</taxon>
        <taxon>Hexamitidae</taxon>
        <taxon>Hexamitinae</taxon>
        <taxon>Hexamita</taxon>
    </lineage>
</organism>
<gene>
    <name evidence="1" type="ORF">HINF_LOCUS41563</name>
    <name evidence="2" type="ORF">HINF_LOCUS59487</name>
</gene>